<evidence type="ECO:0000256" key="4">
    <source>
        <dbReference type="ARBA" id="ARBA00022525"/>
    </source>
</evidence>
<comment type="subcellular location">
    <subcellularLocation>
        <location evidence="2 10">Secreted</location>
    </subcellularLocation>
</comment>
<organism evidence="12 13">
    <name type="scientific">Dendrothele bispora (strain CBS 962.96)</name>
    <dbReference type="NCBI Taxonomy" id="1314807"/>
    <lineage>
        <taxon>Eukaryota</taxon>
        <taxon>Fungi</taxon>
        <taxon>Dikarya</taxon>
        <taxon>Basidiomycota</taxon>
        <taxon>Agaricomycotina</taxon>
        <taxon>Agaricomycetes</taxon>
        <taxon>Agaricomycetidae</taxon>
        <taxon>Agaricales</taxon>
        <taxon>Agaricales incertae sedis</taxon>
        <taxon>Dendrothele</taxon>
    </lineage>
</organism>
<dbReference type="PANTHER" id="PTHR42061">
    <property type="entry name" value="ENDO-CHITOSANASE"/>
    <property type="match status" value="1"/>
</dbReference>
<keyword evidence="7" id="KW-0119">Carbohydrate metabolism</keyword>
<dbReference type="Proteomes" id="UP000297245">
    <property type="component" value="Unassembled WGS sequence"/>
</dbReference>
<reference evidence="12 13" key="1">
    <citation type="journal article" date="2019" name="Nat. Ecol. Evol.">
        <title>Megaphylogeny resolves global patterns of mushroom evolution.</title>
        <authorList>
            <person name="Varga T."/>
            <person name="Krizsan K."/>
            <person name="Foldi C."/>
            <person name="Dima B."/>
            <person name="Sanchez-Garcia M."/>
            <person name="Sanchez-Ramirez S."/>
            <person name="Szollosi G.J."/>
            <person name="Szarkandi J.G."/>
            <person name="Papp V."/>
            <person name="Albert L."/>
            <person name="Andreopoulos W."/>
            <person name="Angelini C."/>
            <person name="Antonin V."/>
            <person name="Barry K.W."/>
            <person name="Bougher N.L."/>
            <person name="Buchanan P."/>
            <person name="Buyck B."/>
            <person name="Bense V."/>
            <person name="Catcheside P."/>
            <person name="Chovatia M."/>
            <person name="Cooper J."/>
            <person name="Damon W."/>
            <person name="Desjardin D."/>
            <person name="Finy P."/>
            <person name="Geml J."/>
            <person name="Haridas S."/>
            <person name="Hughes K."/>
            <person name="Justo A."/>
            <person name="Karasinski D."/>
            <person name="Kautmanova I."/>
            <person name="Kiss B."/>
            <person name="Kocsube S."/>
            <person name="Kotiranta H."/>
            <person name="LaButti K.M."/>
            <person name="Lechner B.E."/>
            <person name="Liimatainen K."/>
            <person name="Lipzen A."/>
            <person name="Lukacs Z."/>
            <person name="Mihaltcheva S."/>
            <person name="Morgado L.N."/>
            <person name="Niskanen T."/>
            <person name="Noordeloos M.E."/>
            <person name="Ohm R.A."/>
            <person name="Ortiz-Santana B."/>
            <person name="Ovrebo C."/>
            <person name="Racz N."/>
            <person name="Riley R."/>
            <person name="Savchenko A."/>
            <person name="Shiryaev A."/>
            <person name="Soop K."/>
            <person name="Spirin V."/>
            <person name="Szebenyi C."/>
            <person name="Tomsovsky M."/>
            <person name="Tulloss R.E."/>
            <person name="Uehling J."/>
            <person name="Grigoriev I.V."/>
            <person name="Vagvolgyi C."/>
            <person name="Papp T."/>
            <person name="Martin F.M."/>
            <person name="Miettinen O."/>
            <person name="Hibbett D.S."/>
            <person name="Nagy L.G."/>
        </authorList>
    </citation>
    <scope>NUCLEOTIDE SEQUENCE [LARGE SCALE GENOMIC DNA]</scope>
    <source>
        <strain evidence="12 13">CBS 962.96</strain>
    </source>
</reference>
<sequence length="352" mass="37678">MLTRAAFYFLLTISISLHTLAAPVVSESGRPSHHHQTQAARRNSIPGRGISSRYEGGNHNVHHVHGRDVARVVSRSDSDHDKDGSDPSEPDDAVDPDSANADPDSPEGDPDTNDKGPDSNPDNSGGPSQIPFQAASDIDAKGIYAAVKGATKEPLEEYQSGQKDKMVTIYGDFMKHEGDAKAMSFIADMDVDCDGSQSCSNNPDGQSQTSYGALNAEKVPFYVIPESFLGKKDGGFIKPNSLGAIICNGKMFYAIMGDTNGDDPQLIGEGSILLARTCFPEENLGGDKGHDKLDVAYLVFGDAVPSGVSEKTIDLQALKELGDRTLRAFQKALGLGSSGSRGSQSERRWFER</sequence>
<evidence type="ECO:0000313" key="12">
    <source>
        <dbReference type="EMBL" id="THU98237.1"/>
    </source>
</evidence>
<keyword evidence="4" id="KW-0964">Secreted</keyword>
<keyword evidence="9 10" id="KW-0624">Polysaccharide degradation</keyword>
<evidence type="ECO:0000256" key="10">
    <source>
        <dbReference type="RuleBase" id="RU361208"/>
    </source>
</evidence>
<protein>
    <recommendedName>
        <fullName evidence="10">Endo-chitosanase</fullName>
        <ecNumber evidence="10">3.2.1.132</ecNumber>
    </recommendedName>
</protein>
<feature type="compositionally biased region" description="Basic and acidic residues" evidence="11">
    <location>
        <begin position="66"/>
        <end position="85"/>
    </location>
</feature>
<name>A0A4S8M7D9_DENBC</name>
<keyword evidence="13" id="KW-1185">Reference proteome</keyword>
<evidence type="ECO:0000256" key="6">
    <source>
        <dbReference type="ARBA" id="ARBA00022801"/>
    </source>
</evidence>
<evidence type="ECO:0000313" key="13">
    <source>
        <dbReference type="Proteomes" id="UP000297245"/>
    </source>
</evidence>
<dbReference type="EMBL" id="ML179140">
    <property type="protein sequence ID" value="THU98237.1"/>
    <property type="molecule type" value="Genomic_DNA"/>
</dbReference>
<evidence type="ECO:0000256" key="9">
    <source>
        <dbReference type="ARBA" id="ARBA00023326"/>
    </source>
</evidence>
<keyword evidence="6 10" id="KW-0378">Hydrolase</keyword>
<dbReference type="GO" id="GO:0000272">
    <property type="term" value="P:polysaccharide catabolic process"/>
    <property type="evidence" value="ECO:0007669"/>
    <property type="project" value="UniProtKB-KW"/>
</dbReference>
<dbReference type="GO" id="GO:0016977">
    <property type="term" value="F:chitosanase activity"/>
    <property type="evidence" value="ECO:0007669"/>
    <property type="project" value="UniProtKB-EC"/>
</dbReference>
<comment type="function">
    <text evidence="10">Chitosanase catalyzing the endo-type cleavage of chitosan, the deacylated form of chitin. Chitosanase may be crucial in the degradation of the deacetylated portion of chitin in the fungal cell wall.</text>
</comment>
<evidence type="ECO:0000256" key="7">
    <source>
        <dbReference type="ARBA" id="ARBA00023277"/>
    </source>
</evidence>
<comment type="catalytic activity">
    <reaction evidence="1 10">
        <text>Endohydrolysis of beta-(1-&gt;4)-linkages between D-glucosamine residues in a partly acetylated chitosan.</text>
        <dbReference type="EC" id="3.2.1.132"/>
    </reaction>
</comment>
<dbReference type="GO" id="GO:0005576">
    <property type="term" value="C:extracellular region"/>
    <property type="evidence" value="ECO:0007669"/>
    <property type="project" value="UniProtKB-SubCell"/>
</dbReference>
<proteinExistence type="inferred from homology"/>
<comment type="similarity">
    <text evidence="3 10">Belongs to the glycosyl hydrolase 75 family.</text>
</comment>
<keyword evidence="5 10" id="KW-0732">Signal</keyword>
<feature type="compositionally biased region" description="Acidic residues" evidence="11">
    <location>
        <begin position="86"/>
        <end position="95"/>
    </location>
</feature>
<feature type="chain" id="PRO_5021043804" description="Endo-chitosanase" evidence="10">
    <location>
        <begin position="22"/>
        <end position="352"/>
    </location>
</feature>
<gene>
    <name evidence="12" type="ORF">K435DRAFT_753198</name>
</gene>
<evidence type="ECO:0000256" key="5">
    <source>
        <dbReference type="ARBA" id="ARBA00022729"/>
    </source>
</evidence>
<accession>A0A4S8M7D9</accession>
<evidence type="ECO:0000256" key="8">
    <source>
        <dbReference type="ARBA" id="ARBA00023295"/>
    </source>
</evidence>
<dbReference type="EC" id="3.2.1.132" evidence="10"/>
<feature type="compositionally biased region" description="Polar residues" evidence="11">
    <location>
        <begin position="120"/>
        <end position="131"/>
    </location>
</feature>
<feature type="signal peptide" evidence="10">
    <location>
        <begin position="1"/>
        <end position="21"/>
    </location>
</feature>
<dbReference type="Pfam" id="PF07335">
    <property type="entry name" value="Glyco_hydro_75"/>
    <property type="match status" value="1"/>
</dbReference>
<feature type="region of interest" description="Disordered" evidence="11">
    <location>
        <begin position="27"/>
        <end position="132"/>
    </location>
</feature>
<evidence type="ECO:0000256" key="2">
    <source>
        <dbReference type="ARBA" id="ARBA00004613"/>
    </source>
</evidence>
<evidence type="ECO:0000256" key="1">
    <source>
        <dbReference type="ARBA" id="ARBA00000405"/>
    </source>
</evidence>
<dbReference type="PANTHER" id="PTHR42061:SF4">
    <property type="entry name" value="ENDO-CHITOSANASE"/>
    <property type="match status" value="1"/>
</dbReference>
<keyword evidence="8 10" id="KW-0326">Glycosidase</keyword>
<dbReference type="InterPro" id="IPR009939">
    <property type="entry name" value="Chitosanase_fungal"/>
</dbReference>
<evidence type="ECO:0000256" key="11">
    <source>
        <dbReference type="SAM" id="MobiDB-lite"/>
    </source>
</evidence>
<evidence type="ECO:0000256" key="3">
    <source>
        <dbReference type="ARBA" id="ARBA00007799"/>
    </source>
</evidence>
<dbReference type="OrthoDB" id="4756206at2759"/>
<dbReference type="AlphaFoldDB" id="A0A4S8M7D9"/>